<keyword evidence="2" id="KW-1185">Reference proteome</keyword>
<dbReference type="OrthoDB" id="4045395at2759"/>
<evidence type="ECO:0000313" key="1">
    <source>
        <dbReference type="EMBL" id="KAG4422089.1"/>
    </source>
</evidence>
<dbReference type="Proteomes" id="UP000664132">
    <property type="component" value="Unassembled WGS sequence"/>
</dbReference>
<accession>A0A8H7WC39</accession>
<feature type="non-terminal residue" evidence="1">
    <location>
        <position position="1"/>
    </location>
</feature>
<gene>
    <name evidence="1" type="ORF">IFR04_004716</name>
</gene>
<protein>
    <submittedName>
        <fullName evidence="1">Uncharacterized protein</fullName>
    </submittedName>
</protein>
<organism evidence="1 2">
    <name type="scientific">Cadophora malorum</name>
    <dbReference type="NCBI Taxonomy" id="108018"/>
    <lineage>
        <taxon>Eukaryota</taxon>
        <taxon>Fungi</taxon>
        <taxon>Dikarya</taxon>
        <taxon>Ascomycota</taxon>
        <taxon>Pezizomycotina</taxon>
        <taxon>Leotiomycetes</taxon>
        <taxon>Helotiales</taxon>
        <taxon>Ploettnerulaceae</taxon>
        <taxon>Cadophora</taxon>
    </lineage>
</organism>
<proteinExistence type="predicted"/>
<name>A0A8H7WC39_9HELO</name>
<evidence type="ECO:0000313" key="2">
    <source>
        <dbReference type="Proteomes" id="UP000664132"/>
    </source>
</evidence>
<comment type="caution">
    <text evidence="1">The sequence shown here is derived from an EMBL/GenBank/DDBJ whole genome shotgun (WGS) entry which is preliminary data.</text>
</comment>
<dbReference type="EMBL" id="JAFJYH010000054">
    <property type="protein sequence ID" value="KAG4422089.1"/>
    <property type="molecule type" value="Genomic_DNA"/>
</dbReference>
<dbReference type="AlphaFoldDB" id="A0A8H7WC39"/>
<reference evidence="1" key="1">
    <citation type="submission" date="2021-02" db="EMBL/GenBank/DDBJ databases">
        <title>Genome sequence Cadophora malorum strain M34.</title>
        <authorList>
            <person name="Stefanovic E."/>
            <person name="Vu D."/>
            <person name="Scully C."/>
            <person name="Dijksterhuis J."/>
            <person name="Roader J."/>
            <person name="Houbraken J."/>
        </authorList>
    </citation>
    <scope>NUCLEOTIDE SEQUENCE</scope>
    <source>
        <strain evidence="1">M34</strain>
    </source>
</reference>
<sequence>GVLRRGEDVSVGRWMWEAEKGWQPVVEIGKALVPRGVFSQEEIVLGQKLVGGDVLEWNCVESYSWR</sequence>